<dbReference type="InterPro" id="IPR045428">
    <property type="entry name" value="EACC1"/>
</dbReference>
<sequence>MSTLLIADDDPLALASLHRWLSRTPEVTRHGDLREIAGARTDTMDDTIAVIALVVSGVSALTDVLGACQAWHGNRTRPPATTVTIGDVTVDLSDPEVVRKLRELFPGEEHGPAA</sequence>
<dbReference type="EMBL" id="FZNR01000004">
    <property type="protein sequence ID" value="SNR65625.1"/>
    <property type="molecule type" value="Genomic_DNA"/>
</dbReference>
<evidence type="ECO:0000313" key="1">
    <source>
        <dbReference type="EMBL" id="SNR65625.1"/>
    </source>
</evidence>
<accession>A0A238Y326</accession>
<keyword evidence="2" id="KW-1185">Reference proteome</keyword>
<dbReference type="Proteomes" id="UP000198415">
    <property type="component" value="Unassembled WGS sequence"/>
</dbReference>
<proteinExistence type="predicted"/>
<dbReference type="Pfam" id="PF19953">
    <property type="entry name" value="EACC1"/>
    <property type="match status" value="1"/>
</dbReference>
<protein>
    <submittedName>
        <fullName evidence="1">Uncharacterized protein</fullName>
    </submittedName>
</protein>
<dbReference type="AlphaFoldDB" id="A0A238Y326"/>
<gene>
    <name evidence="1" type="ORF">SAMN06264365_104228</name>
</gene>
<dbReference type="OrthoDB" id="139224at28056"/>
<reference evidence="1 2" key="1">
    <citation type="submission" date="2017-06" db="EMBL/GenBank/DDBJ databases">
        <authorList>
            <person name="Kim H.J."/>
            <person name="Triplett B.A."/>
        </authorList>
    </citation>
    <scope>NUCLEOTIDE SEQUENCE [LARGE SCALE GENOMIC DNA]</scope>
    <source>
        <strain evidence="1 2">DSM 43151</strain>
    </source>
</reference>
<organism evidence="1 2">
    <name type="scientific">Actinoplanes regularis</name>
    <dbReference type="NCBI Taxonomy" id="52697"/>
    <lineage>
        <taxon>Bacteria</taxon>
        <taxon>Bacillati</taxon>
        <taxon>Actinomycetota</taxon>
        <taxon>Actinomycetes</taxon>
        <taxon>Micromonosporales</taxon>
        <taxon>Micromonosporaceae</taxon>
        <taxon>Actinoplanes</taxon>
    </lineage>
</organism>
<dbReference type="RefSeq" id="WP_143232309.1">
    <property type="nucleotide sequence ID" value="NZ_BOMU01000038.1"/>
</dbReference>
<evidence type="ECO:0000313" key="2">
    <source>
        <dbReference type="Proteomes" id="UP000198415"/>
    </source>
</evidence>
<name>A0A238Y326_9ACTN</name>